<feature type="compositionally biased region" description="Polar residues" evidence="1">
    <location>
        <begin position="1"/>
        <end position="14"/>
    </location>
</feature>
<dbReference type="AlphaFoldDB" id="A0A7J7KJU9"/>
<keyword evidence="3" id="KW-1185">Reference proteome</keyword>
<reference evidence="2" key="1">
    <citation type="submission" date="2020-06" db="EMBL/GenBank/DDBJ databases">
        <title>Draft genome of Bugula neritina, a colonial animal packing powerful symbionts and potential medicines.</title>
        <authorList>
            <person name="Rayko M."/>
        </authorList>
    </citation>
    <scope>NUCLEOTIDE SEQUENCE [LARGE SCALE GENOMIC DNA]</scope>
    <source>
        <strain evidence="2">Kwan_BN1</strain>
    </source>
</reference>
<organism evidence="2 3">
    <name type="scientific">Bugula neritina</name>
    <name type="common">Brown bryozoan</name>
    <name type="synonym">Sertularia neritina</name>
    <dbReference type="NCBI Taxonomy" id="10212"/>
    <lineage>
        <taxon>Eukaryota</taxon>
        <taxon>Metazoa</taxon>
        <taxon>Spiralia</taxon>
        <taxon>Lophotrochozoa</taxon>
        <taxon>Bryozoa</taxon>
        <taxon>Gymnolaemata</taxon>
        <taxon>Cheilostomatida</taxon>
        <taxon>Flustrina</taxon>
        <taxon>Buguloidea</taxon>
        <taxon>Bugulidae</taxon>
        <taxon>Bugula</taxon>
    </lineage>
</organism>
<comment type="caution">
    <text evidence="2">The sequence shown here is derived from an EMBL/GenBank/DDBJ whole genome shotgun (WGS) entry which is preliminary data.</text>
</comment>
<dbReference type="Proteomes" id="UP000593567">
    <property type="component" value="Unassembled WGS sequence"/>
</dbReference>
<evidence type="ECO:0000256" key="1">
    <source>
        <dbReference type="SAM" id="MobiDB-lite"/>
    </source>
</evidence>
<gene>
    <name evidence="2" type="ORF">EB796_003163</name>
</gene>
<evidence type="ECO:0000313" key="3">
    <source>
        <dbReference type="Proteomes" id="UP000593567"/>
    </source>
</evidence>
<feature type="region of interest" description="Disordered" evidence="1">
    <location>
        <begin position="1"/>
        <end position="25"/>
    </location>
</feature>
<sequence length="111" mass="12774">MSGGRSNMSNQMTIQRPVLPKTTESKSVYDKVKYETYDSIKEGEYCDTYDNYESASFDGETSDVYSNIDYSGFQHSVNTPPFNQTQFQMSTSRISDRRHLPVNPSQFKAKR</sequence>
<evidence type="ECO:0000313" key="2">
    <source>
        <dbReference type="EMBL" id="KAF6038533.1"/>
    </source>
</evidence>
<accession>A0A7J7KJU9</accession>
<dbReference type="EMBL" id="VXIV02000401">
    <property type="protein sequence ID" value="KAF6038533.1"/>
    <property type="molecule type" value="Genomic_DNA"/>
</dbReference>
<feature type="region of interest" description="Disordered" evidence="1">
    <location>
        <begin position="90"/>
        <end position="111"/>
    </location>
</feature>
<proteinExistence type="predicted"/>
<protein>
    <submittedName>
        <fullName evidence="2">Uncharacterized protein</fullName>
    </submittedName>
</protein>
<name>A0A7J7KJU9_BUGNE</name>